<sequence>MTKRQKIKAFSFQGFDNAHYKATAAYTRAVNSLFDKATSDIADFANKEDYDPNKPFSFDDYPKAKARLQTTLKGLAKKMQAVIELGSRKQWLFACQKNDEFIASIFDTTKLTKGRMKKMQDRNLDALQSFQQRKVGGMNLSERVWKYTEQYKDQIEIGLDVGLGEGRSAQQLSRDLRQNLQDPNRLFRRVRDKRGNLHLSKAAKAFHPGTGVYRSSYKNAMRLTRSEVNMAYRESDHLRWQQLDFVVGFEVQRSNHEPKCKCKLCERLVGKYPKWFKFKGWHPQCLCYATAILMDEETFDDQELSDLKSALKGTAYKKLSAKNEVTDLPDGFKEWVNENKEKQGNWSSTPYFIKDNFVDGDLTKGLMYVPGIKPAVTPTFDYDTPNEVLDAYISGDAMWVNNYLRGRVDFGTLSDEEQLLLDELTAITQKEKVGERILWRSVDARAVFGDMSDSEYEDFLGRLVYGDERKAIIEKTQRFFDVGGTNVQEKGFMSTTKDKKIAMEWGGYTGSRTPVLMKIKTTAETQGIDVERYTLIHNPQAEHDQPQKEVLLRRGLQYKVISIKALDGHICVEVELLDNANENSNQASQIDLIQQELDAMQGVVADARKICLEWGISSSVIDDALQARSPNAVRSAILTLNNKVSSLMSSLSAYLKEAMAVKVEADSVGVDFTPVIADIQAVQGNKAQWTNNQSGFKARLDNIRSKIEQVLSGVNRKRTEAQRANEKEIAELLQVKQGKDMSFDEANEQRGNPNYQTKYIPDPNGVYRDKQGNKFSKNPNYKKKFTINCQSCVVANELRRRGLDVEAQGNTNREGSAPTLLSYHTELVWADENGQTPTSQCADGANILTILTNLDTLTKEKGRYHIKWQWNRGRGGHIITCERLEDGTMRYYDPQNGKVITDFATYASRFDISSGIKVLRVDTLQINKDLIAGIVSKRKKKKD</sequence>
<feature type="domain" description="ADP ribosyltransferase" evidence="1">
    <location>
        <begin position="387"/>
        <end position="569"/>
    </location>
</feature>
<dbReference type="Gene3D" id="3.90.176.10">
    <property type="entry name" value="Toxin ADP-ribosyltransferase, Chain A, domain 1"/>
    <property type="match status" value="1"/>
</dbReference>
<evidence type="ECO:0000313" key="2">
    <source>
        <dbReference type="EMBL" id="DAD88308.1"/>
    </source>
</evidence>
<accession>A0A8S5N1J6</accession>
<protein>
    <submittedName>
        <fullName evidence="2">Papain fold toxin 1, glutamine deamidase</fullName>
    </submittedName>
</protein>
<name>A0A8S5N1J6_9CAUD</name>
<organism evidence="2">
    <name type="scientific">Siphoviridae sp. ctnks32</name>
    <dbReference type="NCBI Taxonomy" id="2826457"/>
    <lineage>
        <taxon>Viruses</taxon>
        <taxon>Duplodnaviria</taxon>
        <taxon>Heunggongvirae</taxon>
        <taxon>Uroviricota</taxon>
        <taxon>Caudoviricetes</taxon>
    </lineage>
</organism>
<reference evidence="2" key="1">
    <citation type="journal article" date="2021" name="Proc. Natl. Acad. Sci. U.S.A.">
        <title>A Catalog of Tens of Thousands of Viruses from Human Metagenomes Reveals Hidden Associations with Chronic Diseases.</title>
        <authorList>
            <person name="Tisza M.J."/>
            <person name="Buck C.B."/>
        </authorList>
    </citation>
    <scope>NUCLEOTIDE SEQUENCE</scope>
    <source>
        <strain evidence="2">Ctnks32</strain>
    </source>
</reference>
<dbReference type="Pfam" id="PF03496">
    <property type="entry name" value="ADPrib_exo_Tox"/>
    <property type="match status" value="1"/>
</dbReference>
<proteinExistence type="predicted"/>
<evidence type="ECO:0000259" key="1">
    <source>
        <dbReference type="Pfam" id="PF03496"/>
    </source>
</evidence>
<dbReference type="EMBL" id="BK015039">
    <property type="protein sequence ID" value="DAD88308.1"/>
    <property type="molecule type" value="Genomic_DNA"/>
</dbReference>
<dbReference type="SUPFAM" id="SSF56399">
    <property type="entry name" value="ADP-ribosylation"/>
    <property type="match status" value="1"/>
</dbReference>
<dbReference type="GO" id="GO:0005576">
    <property type="term" value="C:extracellular region"/>
    <property type="evidence" value="ECO:0007669"/>
    <property type="project" value="InterPro"/>
</dbReference>
<dbReference type="InterPro" id="IPR003540">
    <property type="entry name" value="ADP-ribosyltransferase"/>
</dbReference>